<reference evidence="1" key="1">
    <citation type="journal article" date="2014" name="Front. Microbiol.">
        <title>High frequency of phylogenetically diverse reductive dehalogenase-homologous genes in deep subseafloor sedimentary metagenomes.</title>
        <authorList>
            <person name="Kawai M."/>
            <person name="Futagami T."/>
            <person name="Toyoda A."/>
            <person name="Takaki Y."/>
            <person name="Nishi S."/>
            <person name="Hori S."/>
            <person name="Arai W."/>
            <person name="Tsubouchi T."/>
            <person name="Morono Y."/>
            <person name="Uchiyama I."/>
            <person name="Ito T."/>
            <person name="Fujiyama A."/>
            <person name="Inagaki F."/>
            <person name="Takami H."/>
        </authorList>
    </citation>
    <scope>NUCLEOTIDE SEQUENCE</scope>
    <source>
        <strain evidence="1">Expedition CK06-06</strain>
    </source>
</reference>
<protein>
    <submittedName>
        <fullName evidence="1">Uncharacterized protein</fullName>
    </submittedName>
</protein>
<feature type="non-terminal residue" evidence="1">
    <location>
        <position position="1"/>
    </location>
</feature>
<dbReference type="AlphaFoldDB" id="X1K5Z0"/>
<sequence length="69" mass="7516">AEKGKLIVKEYYELGGVRGSYQTSVKISAAVLYTPGEEDERVRGLRFTVEGGGKDSKCYCSCSLNLAPH</sequence>
<dbReference type="EMBL" id="BARU01043844">
    <property type="protein sequence ID" value="GAH85694.1"/>
    <property type="molecule type" value="Genomic_DNA"/>
</dbReference>
<name>X1K5Z0_9ZZZZ</name>
<evidence type="ECO:0000313" key="1">
    <source>
        <dbReference type="EMBL" id="GAH85694.1"/>
    </source>
</evidence>
<accession>X1K5Z0</accession>
<gene>
    <name evidence="1" type="ORF">S03H2_67048</name>
</gene>
<proteinExistence type="predicted"/>
<organism evidence="1">
    <name type="scientific">marine sediment metagenome</name>
    <dbReference type="NCBI Taxonomy" id="412755"/>
    <lineage>
        <taxon>unclassified sequences</taxon>
        <taxon>metagenomes</taxon>
        <taxon>ecological metagenomes</taxon>
    </lineage>
</organism>
<comment type="caution">
    <text evidence="1">The sequence shown here is derived from an EMBL/GenBank/DDBJ whole genome shotgun (WGS) entry which is preliminary data.</text>
</comment>